<keyword evidence="4 8" id="KW-0479">Metal-binding</keyword>
<evidence type="ECO:0000256" key="8">
    <source>
        <dbReference type="PIRSR" id="PIRSR602401-1"/>
    </source>
</evidence>
<dbReference type="InterPro" id="IPR036396">
    <property type="entry name" value="Cyt_P450_sf"/>
</dbReference>
<dbReference type="PANTHER" id="PTHR24300:SF376">
    <property type="entry name" value="CYTOCHROME P450 15A1"/>
    <property type="match status" value="1"/>
</dbReference>
<dbReference type="GO" id="GO:0020037">
    <property type="term" value="F:heme binding"/>
    <property type="evidence" value="ECO:0007669"/>
    <property type="project" value="InterPro"/>
</dbReference>
<dbReference type="GO" id="GO:0016712">
    <property type="term" value="F:oxidoreductase activity, acting on paired donors, with incorporation or reduction of molecular oxygen, reduced flavin or flavoprotein as one donor, and incorporation of one atom of oxygen"/>
    <property type="evidence" value="ECO:0007669"/>
    <property type="project" value="TreeGrafter"/>
</dbReference>
<dbReference type="InterPro" id="IPR017972">
    <property type="entry name" value="Cyt_P450_CS"/>
</dbReference>
<evidence type="ECO:0000256" key="9">
    <source>
        <dbReference type="RuleBase" id="RU000461"/>
    </source>
</evidence>
<dbReference type="GO" id="GO:0008395">
    <property type="term" value="F:steroid hydroxylase activity"/>
    <property type="evidence" value="ECO:0007669"/>
    <property type="project" value="TreeGrafter"/>
</dbReference>
<dbReference type="GO" id="GO:0006805">
    <property type="term" value="P:xenobiotic metabolic process"/>
    <property type="evidence" value="ECO:0007669"/>
    <property type="project" value="TreeGrafter"/>
</dbReference>
<dbReference type="FunFam" id="1.10.630.10:FF:000036">
    <property type="entry name" value="CYtochrome P450 family"/>
    <property type="match status" value="1"/>
</dbReference>
<protein>
    <submittedName>
        <fullName evidence="10">Cytochrome P450 15A1</fullName>
    </submittedName>
</protein>
<dbReference type="PANTHER" id="PTHR24300">
    <property type="entry name" value="CYTOCHROME P450 508A4-RELATED"/>
    <property type="match status" value="1"/>
</dbReference>
<dbReference type="InterPro" id="IPR001128">
    <property type="entry name" value="Cyt_P450"/>
</dbReference>
<feature type="binding site" description="axial binding residue" evidence="8">
    <location>
        <position position="435"/>
    </location>
    <ligand>
        <name>heme</name>
        <dbReference type="ChEBI" id="CHEBI:30413"/>
    </ligand>
    <ligandPart>
        <name>Fe</name>
        <dbReference type="ChEBI" id="CHEBI:18248"/>
    </ligandPart>
</feature>
<keyword evidence="3 8" id="KW-0349">Heme</keyword>
<dbReference type="InterPro" id="IPR002401">
    <property type="entry name" value="Cyt_P450_E_grp-I"/>
</dbReference>
<evidence type="ECO:0000256" key="2">
    <source>
        <dbReference type="ARBA" id="ARBA00010617"/>
    </source>
</evidence>
<dbReference type="GO" id="GO:0006082">
    <property type="term" value="P:organic acid metabolic process"/>
    <property type="evidence" value="ECO:0007669"/>
    <property type="project" value="TreeGrafter"/>
</dbReference>
<dbReference type="AlphaFoldDB" id="A0AAT9UTR8"/>
<evidence type="ECO:0000256" key="1">
    <source>
        <dbReference type="ARBA" id="ARBA00001971"/>
    </source>
</evidence>
<evidence type="ECO:0000256" key="3">
    <source>
        <dbReference type="ARBA" id="ARBA00022617"/>
    </source>
</evidence>
<keyword evidence="5 9" id="KW-0560">Oxidoreductase</keyword>
<dbReference type="CDD" id="cd20651">
    <property type="entry name" value="CYP15A1-like"/>
    <property type="match status" value="1"/>
</dbReference>
<dbReference type="SUPFAM" id="SSF48264">
    <property type="entry name" value="Cytochrome P450"/>
    <property type="match status" value="1"/>
</dbReference>
<name>A0AAT9UTR8_MACHI</name>
<proteinExistence type="evidence at transcript level"/>
<evidence type="ECO:0000256" key="5">
    <source>
        <dbReference type="ARBA" id="ARBA00023002"/>
    </source>
</evidence>
<reference evidence="10" key="1">
    <citation type="submission" date="2023-06" db="EMBL/GenBank/DDBJ databases">
        <title>Identification of Cytochrome P450s in Maconellicoccus hirsutus.</title>
        <authorList>
            <person name="Selvamani S.B."/>
            <person name="Negi N."/>
            <person name="Nagarjuna Reddy K.V."/>
            <person name="Ramasamy G.G."/>
        </authorList>
    </citation>
    <scope>NUCLEOTIDE SEQUENCE</scope>
</reference>
<accession>A0AAT9UTR8</accession>
<sequence>MLLCFAIIVVFIVYSLVFINKKPKNYPPGPSWIPFLGCYLQIQNIHSSSKYYHLVWAHLQRLYGSVIGLKLGTKKMVIVSGYEAVQQMLLKKDFEGRPDGFCYRLRTLGERLGVVFVEGSFMREQRRFCMYQLRQFGWGTNTMNDVVTKEALEVVNLIMSAHQQGPIKVQQLFDVSTLNTIWTMIAGHRFSLNDKKLRKLVHLVHKGFRLVDMSGGALNQMPFLRFVAPELSGYNSLKAIITEMMDFLKEVVKKHQEFQGNNFINTFLQEVKNNENNKNSTFTENQLLVLLEDFFMAGTETTSNTLSFVIFYLIKYPEVQKKIHIELDKAFERNQVPSMDDRDKLVYLEATIMEVQRISNPVPIGIPRKAMQDAQLLNYTIPKDTFILPSLWSVHMDEDYWKDPYAFRPERFLNQEGKLIQDPHLIPFGLGKRRCIGEILAKTTLFLFISILLHNFKVEHNLGKDFSVEVLDGVTQTLAPFEVKFIPRK</sequence>
<dbReference type="InterPro" id="IPR050182">
    <property type="entry name" value="Cytochrome_P450_fam2"/>
</dbReference>
<comment type="similarity">
    <text evidence="2 9">Belongs to the cytochrome P450 family.</text>
</comment>
<dbReference type="Pfam" id="PF00067">
    <property type="entry name" value="p450"/>
    <property type="match status" value="1"/>
</dbReference>
<evidence type="ECO:0000256" key="7">
    <source>
        <dbReference type="ARBA" id="ARBA00023033"/>
    </source>
</evidence>
<evidence type="ECO:0000313" key="10">
    <source>
        <dbReference type="EMBL" id="WIM41646.1"/>
    </source>
</evidence>
<dbReference type="GO" id="GO:0005737">
    <property type="term" value="C:cytoplasm"/>
    <property type="evidence" value="ECO:0007669"/>
    <property type="project" value="TreeGrafter"/>
</dbReference>
<organism evidence="10">
    <name type="scientific">Maconellicoccus hirsutus</name>
    <name type="common">Pink hibiscus mealybug</name>
    <dbReference type="NCBI Taxonomy" id="177089"/>
    <lineage>
        <taxon>Eukaryota</taxon>
        <taxon>Metazoa</taxon>
        <taxon>Ecdysozoa</taxon>
        <taxon>Arthropoda</taxon>
        <taxon>Hexapoda</taxon>
        <taxon>Insecta</taxon>
        <taxon>Pterygota</taxon>
        <taxon>Neoptera</taxon>
        <taxon>Paraneoptera</taxon>
        <taxon>Hemiptera</taxon>
        <taxon>Sternorrhyncha</taxon>
        <taxon>Coccoidea</taxon>
        <taxon>Pseudococcidae</taxon>
        <taxon>Maconellicoccus</taxon>
    </lineage>
</organism>
<comment type="cofactor">
    <cofactor evidence="1 8">
        <name>heme</name>
        <dbReference type="ChEBI" id="CHEBI:30413"/>
    </cofactor>
</comment>
<dbReference type="PROSITE" id="PS00086">
    <property type="entry name" value="CYTOCHROME_P450"/>
    <property type="match status" value="1"/>
</dbReference>
<dbReference type="EMBL" id="OR117206">
    <property type="protein sequence ID" value="WIM41646.1"/>
    <property type="molecule type" value="mRNA"/>
</dbReference>
<dbReference type="Gene3D" id="1.10.630.10">
    <property type="entry name" value="Cytochrome P450"/>
    <property type="match status" value="1"/>
</dbReference>
<evidence type="ECO:0000256" key="4">
    <source>
        <dbReference type="ARBA" id="ARBA00022723"/>
    </source>
</evidence>
<keyword evidence="6 8" id="KW-0408">Iron</keyword>
<keyword evidence="7 9" id="KW-0503">Monooxygenase</keyword>
<dbReference type="PRINTS" id="PR00385">
    <property type="entry name" value="P450"/>
</dbReference>
<evidence type="ECO:0000256" key="6">
    <source>
        <dbReference type="ARBA" id="ARBA00023004"/>
    </source>
</evidence>
<dbReference type="GO" id="GO:0005506">
    <property type="term" value="F:iron ion binding"/>
    <property type="evidence" value="ECO:0007669"/>
    <property type="project" value="InterPro"/>
</dbReference>
<dbReference type="PRINTS" id="PR00463">
    <property type="entry name" value="EP450I"/>
</dbReference>